<dbReference type="HOGENOM" id="CLU_104142_1_0_7"/>
<dbReference type="Pfam" id="PF01844">
    <property type="entry name" value="HNH"/>
    <property type="match status" value="1"/>
</dbReference>
<keyword evidence="2" id="KW-0540">Nuclease</keyword>
<dbReference type="InterPro" id="IPR003615">
    <property type="entry name" value="HNH_nuc"/>
</dbReference>
<reference evidence="2 3" key="1">
    <citation type="journal article" date="2014" name="Nature">
        <title>An environmental bacterial taxon with a large and distinct metabolic repertoire.</title>
        <authorList>
            <person name="Wilson M.C."/>
            <person name="Mori T."/>
            <person name="Ruckert C."/>
            <person name="Uria A.R."/>
            <person name="Helf M.J."/>
            <person name="Takada K."/>
            <person name="Gernert C."/>
            <person name="Steffens U.A."/>
            <person name="Heycke N."/>
            <person name="Schmitt S."/>
            <person name="Rinke C."/>
            <person name="Helfrich E.J."/>
            <person name="Brachmann A.O."/>
            <person name="Gurgui C."/>
            <person name="Wakimoto T."/>
            <person name="Kracht M."/>
            <person name="Crusemann M."/>
            <person name="Hentschel U."/>
            <person name="Abe I."/>
            <person name="Matsunaga S."/>
            <person name="Kalinowski J."/>
            <person name="Takeyama H."/>
            <person name="Piel J."/>
        </authorList>
    </citation>
    <scope>NUCLEOTIDE SEQUENCE [LARGE SCALE GENOMIC DNA]</scope>
    <source>
        <strain evidence="3">TSY2</strain>
    </source>
</reference>
<dbReference type="InterPro" id="IPR002711">
    <property type="entry name" value="HNH"/>
</dbReference>
<proteinExistence type="predicted"/>
<dbReference type="GO" id="GO:0008270">
    <property type="term" value="F:zinc ion binding"/>
    <property type="evidence" value="ECO:0007669"/>
    <property type="project" value="InterPro"/>
</dbReference>
<dbReference type="CDD" id="cd00085">
    <property type="entry name" value="HNHc"/>
    <property type="match status" value="1"/>
</dbReference>
<dbReference type="GO" id="GO:0003676">
    <property type="term" value="F:nucleic acid binding"/>
    <property type="evidence" value="ECO:0007669"/>
    <property type="project" value="InterPro"/>
</dbReference>
<accession>W4LNZ0</accession>
<dbReference type="Proteomes" id="UP000019140">
    <property type="component" value="Unassembled WGS sequence"/>
</dbReference>
<evidence type="ECO:0000313" key="2">
    <source>
        <dbReference type="EMBL" id="ETW99440.1"/>
    </source>
</evidence>
<sequence>MSERSEALRETVIERAGNRCEYCQLPADLQVGGFEIDHIKPRSQGGQTILSNLALACPNCNAHQWAHVDGEDPESGQHALLFNPRRQRWVDHFEWSNLNPYEIVGISPQGRATVSRLQMNHPNPVSIRRLLDELDIQWRLDS</sequence>
<protein>
    <submittedName>
        <fullName evidence="2">HNH endonuclease</fullName>
    </submittedName>
</protein>
<dbReference type="PANTHER" id="PTHR33877">
    <property type="entry name" value="SLL1193 PROTEIN"/>
    <property type="match status" value="1"/>
</dbReference>
<name>W4LNZ0_9BACT</name>
<dbReference type="GO" id="GO:0004519">
    <property type="term" value="F:endonuclease activity"/>
    <property type="evidence" value="ECO:0007669"/>
    <property type="project" value="UniProtKB-KW"/>
</dbReference>
<dbReference type="InterPro" id="IPR052892">
    <property type="entry name" value="NA-targeting_endonuclease"/>
</dbReference>
<keyword evidence="2" id="KW-0255">Endonuclease</keyword>
<keyword evidence="3" id="KW-1185">Reference proteome</keyword>
<gene>
    <name evidence="2" type="ORF">ETSY2_40875</name>
</gene>
<keyword evidence="2" id="KW-0378">Hydrolase</keyword>
<dbReference type="PANTHER" id="PTHR33877:SF1">
    <property type="entry name" value="TYPE IV METHYL-DIRECTED RESTRICTION ENZYME ECOKMCRA"/>
    <property type="match status" value="1"/>
</dbReference>
<dbReference type="AlphaFoldDB" id="W4LNZ0"/>
<evidence type="ECO:0000313" key="3">
    <source>
        <dbReference type="Proteomes" id="UP000019140"/>
    </source>
</evidence>
<dbReference type="EMBL" id="AZHX01001836">
    <property type="protein sequence ID" value="ETW99440.1"/>
    <property type="molecule type" value="Genomic_DNA"/>
</dbReference>
<feature type="domain" description="HNH nuclease" evidence="1">
    <location>
        <begin position="7"/>
        <end position="62"/>
    </location>
</feature>
<dbReference type="Gene3D" id="1.10.30.50">
    <property type="match status" value="1"/>
</dbReference>
<comment type="caution">
    <text evidence="2">The sequence shown here is derived from an EMBL/GenBank/DDBJ whole genome shotgun (WGS) entry which is preliminary data.</text>
</comment>
<organism evidence="2 3">
    <name type="scientific">Candidatus Entotheonella gemina</name>
    <dbReference type="NCBI Taxonomy" id="1429439"/>
    <lineage>
        <taxon>Bacteria</taxon>
        <taxon>Pseudomonadati</taxon>
        <taxon>Nitrospinota/Tectimicrobiota group</taxon>
        <taxon>Candidatus Tectimicrobiota</taxon>
        <taxon>Candidatus Entotheonellia</taxon>
        <taxon>Candidatus Entotheonellales</taxon>
        <taxon>Candidatus Entotheonellaceae</taxon>
        <taxon>Candidatus Entotheonella</taxon>
    </lineage>
</organism>
<dbReference type="SMART" id="SM00507">
    <property type="entry name" value="HNHc"/>
    <property type="match status" value="1"/>
</dbReference>
<evidence type="ECO:0000259" key="1">
    <source>
        <dbReference type="SMART" id="SM00507"/>
    </source>
</evidence>